<dbReference type="EMBL" id="CM026427">
    <property type="protein sequence ID" value="KAG0569233.1"/>
    <property type="molecule type" value="Genomic_DNA"/>
</dbReference>
<evidence type="ECO:0000313" key="3">
    <source>
        <dbReference type="EMBL" id="KAG0569233.1"/>
    </source>
</evidence>
<keyword evidence="2" id="KW-0732">Signal</keyword>
<name>A0A8T0HCL7_CERPU</name>
<protein>
    <recommendedName>
        <fullName evidence="5">Secreted protein</fullName>
    </recommendedName>
</protein>
<reference evidence="3 4" key="1">
    <citation type="submission" date="2020-06" db="EMBL/GenBank/DDBJ databases">
        <title>WGS assembly of Ceratodon purpureus strain R40.</title>
        <authorList>
            <person name="Carey S.B."/>
            <person name="Jenkins J."/>
            <person name="Shu S."/>
            <person name="Lovell J.T."/>
            <person name="Sreedasyam A."/>
            <person name="Maumus F."/>
            <person name="Tiley G.P."/>
            <person name="Fernandez-Pozo N."/>
            <person name="Barry K."/>
            <person name="Chen C."/>
            <person name="Wang M."/>
            <person name="Lipzen A."/>
            <person name="Daum C."/>
            <person name="Saski C.A."/>
            <person name="Payton A.C."/>
            <person name="Mcbreen J.C."/>
            <person name="Conrad R.E."/>
            <person name="Kollar L.M."/>
            <person name="Olsson S."/>
            <person name="Huttunen S."/>
            <person name="Landis J.B."/>
            <person name="Wickett N.J."/>
            <person name="Johnson M.G."/>
            <person name="Rensing S.A."/>
            <person name="Grimwood J."/>
            <person name="Schmutz J."/>
            <person name="Mcdaniel S.F."/>
        </authorList>
    </citation>
    <scope>NUCLEOTIDE SEQUENCE [LARGE SCALE GENOMIC DNA]</scope>
    <source>
        <strain evidence="3 4">R40</strain>
    </source>
</reference>
<evidence type="ECO:0000313" key="4">
    <source>
        <dbReference type="Proteomes" id="UP000822688"/>
    </source>
</evidence>
<feature type="chain" id="PRO_5035762652" description="Secreted protein" evidence="2">
    <location>
        <begin position="21"/>
        <end position="84"/>
    </location>
</feature>
<accession>A0A8T0HCL7</accession>
<evidence type="ECO:0000256" key="1">
    <source>
        <dbReference type="SAM" id="MobiDB-lite"/>
    </source>
</evidence>
<comment type="caution">
    <text evidence="3">The sequence shown here is derived from an EMBL/GenBank/DDBJ whole genome shotgun (WGS) entry which is preliminary data.</text>
</comment>
<evidence type="ECO:0008006" key="5">
    <source>
        <dbReference type="Google" id="ProtNLM"/>
    </source>
</evidence>
<organism evidence="3 4">
    <name type="scientific">Ceratodon purpureus</name>
    <name type="common">Fire moss</name>
    <name type="synonym">Dicranum purpureum</name>
    <dbReference type="NCBI Taxonomy" id="3225"/>
    <lineage>
        <taxon>Eukaryota</taxon>
        <taxon>Viridiplantae</taxon>
        <taxon>Streptophyta</taxon>
        <taxon>Embryophyta</taxon>
        <taxon>Bryophyta</taxon>
        <taxon>Bryophytina</taxon>
        <taxon>Bryopsida</taxon>
        <taxon>Dicranidae</taxon>
        <taxon>Pseudoditrichales</taxon>
        <taxon>Ditrichaceae</taxon>
        <taxon>Ceratodon</taxon>
    </lineage>
</organism>
<feature type="signal peptide" evidence="2">
    <location>
        <begin position="1"/>
        <end position="20"/>
    </location>
</feature>
<dbReference type="AlphaFoldDB" id="A0A8T0HCL7"/>
<evidence type="ECO:0000256" key="2">
    <source>
        <dbReference type="SAM" id="SignalP"/>
    </source>
</evidence>
<gene>
    <name evidence="3" type="ORF">KC19_6G075700</name>
</gene>
<proteinExistence type="predicted"/>
<feature type="region of interest" description="Disordered" evidence="1">
    <location>
        <begin position="65"/>
        <end position="84"/>
    </location>
</feature>
<keyword evidence="4" id="KW-1185">Reference proteome</keyword>
<dbReference type="Proteomes" id="UP000822688">
    <property type="component" value="Chromosome 6"/>
</dbReference>
<sequence>MTRKHERRCLLLLISNLTTTVEQFGAQENGNRGSFREDQNQLLCMNSSSTRRRYTSSNFTMPKMITNTSSSVDTETKTPASLTC</sequence>